<evidence type="ECO:0000256" key="1">
    <source>
        <dbReference type="ARBA" id="ARBA00000707"/>
    </source>
</evidence>
<sequence length="361" mass="38452">MALSALLQKPVSVQDIVGEAPQQAAWSIDLAHLLAGRGLKDTLFSAAYCGSRSPYSPVCFLHAWWCKAGAELVGYQQQDAHEFLVCFLDALVSMKDAGHPVAQAFSGALQSEVTCWACAHASTTRDGFMHLSLDIPPASHLIAPAIALDPADPPPAPRAANGRRVAPPVRGRGRGAKVGRRLGVLGLLGALKRLTRAEDLQGAAWQCAACGARGRGATKRLTLAALPPLLVLHAKRFEHPGGGVATKLNTYLEFPMRNLDMRPFLSSLGARSEREHAQGNGACAAAPMMNPEGTYPLYDLYAVVVHKGDFKGGHYVAYLRCGKGEWYLCDDACISAASEADVQHCQAYLLFYAAHTVGVGA</sequence>
<evidence type="ECO:0000256" key="6">
    <source>
        <dbReference type="ARBA" id="ARBA00022801"/>
    </source>
</evidence>
<dbReference type="GO" id="GO:0006508">
    <property type="term" value="P:proteolysis"/>
    <property type="evidence" value="ECO:0007669"/>
    <property type="project" value="UniProtKB-KW"/>
</dbReference>
<evidence type="ECO:0000256" key="4">
    <source>
        <dbReference type="ARBA" id="ARBA00022670"/>
    </source>
</evidence>
<dbReference type="AlphaFoldDB" id="A0A3M7L2G5"/>
<dbReference type="PANTHER" id="PTHR21646:SF24">
    <property type="entry name" value="UBIQUITIN CARBOXYL-TERMINAL HYDROLASE"/>
    <property type="match status" value="1"/>
</dbReference>
<evidence type="ECO:0000259" key="8">
    <source>
        <dbReference type="PROSITE" id="PS50235"/>
    </source>
</evidence>
<keyword evidence="4" id="KW-0645">Protease</keyword>
<dbReference type="InterPro" id="IPR050185">
    <property type="entry name" value="Ub_carboxyl-term_hydrolase"/>
</dbReference>
<organism evidence="9 10">
    <name type="scientific">Auxenochlorella protothecoides</name>
    <name type="common">Green microalga</name>
    <name type="synonym">Chlorella protothecoides</name>
    <dbReference type="NCBI Taxonomy" id="3075"/>
    <lineage>
        <taxon>Eukaryota</taxon>
        <taxon>Viridiplantae</taxon>
        <taxon>Chlorophyta</taxon>
        <taxon>core chlorophytes</taxon>
        <taxon>Trebouxiophyceae</taxon>
        <taxon>Chlorellales</taxon>
        <taxon>Chlorellaceae</taxon>
        <taxon>Auxenochlorella</taxon>
    </lineage>
</organism>
<evidence type="ECO:0000256" key="7">
    <source>
        <dbReference type="ARBA" id="ARBA00022807"/>
    </source>
</evidence>
<dbReference type="InterPro" id="IPR001394">
    <property type="entry name" value="Peptidase_C19_UCH"/>
</dbReference>
<evidence type="ECO:0000256" key="2">
    <source>
        <dbReference type="ARBA" id="ARBA00009085"/>
    </source>
</evidence>
<comment type="catalytic activity">
    <reaction evidence="1">
        <text>Thiol-dependent hydrolysis of ester, thioester, amide, peptide and isopeptide bonds formed by the C-terminal Gly of ubiquitin (a 76-residue protein attached to proteins as an intracellular targeting signal).</text>
        <dbReference type="EC" id="3.4.19.12"/>
    </reaction>
</comment>
<dbReference type="Pfam" id="PF00443">
    <property type="entry name" value="UCH"/>
    <property type="match status" value="1"/>
</dbReference>
<keyword evidence="7" id="KW-0788">Thiol protease</keyword>
<comment type="caution">
    <text evidence="9">The sequence shown here is derived from an EMBL/GenBank/DDBJ whole genome shotgun (WGS) entry which is preliminary data.</text>
</comment>
<evidence type="ECO:0000313" key="9">
    <source>
        <dbReference type="EMBL" id="RMZ56379.1"/>
    </source>
</evidence>
<dbReference type="SUPFAM" id="SSF54001">
    <property type="entry name" value="Cysteine proteinases"/>
    <property type="match status" value="1"/>
</dbReference>
<feature type="domain" description="USP" evidence="8">
    <location>
        <begin position="1"/>
        <end position="355"/>
    </location>
</feature>
<dbReference type="GO" id="GO:0004843">
    <property type="term" value="F:cysteine-type deubiquitinase activity"/>
    <property type="evidence" value="ECO:0007669"/>
    <property type="project" value="UniProtKB-EC"/>
</dbReference>
<gene>
    <name evidence="9" type="ORF">APUTEX25_004736</name>
</gene>
<dbReference type="GO" id="GO:0016579">
    <property type="term" value="P:protein deubiquitination"/>
    <property type="evidence" value="ECO:0007669"/>
    <property type="project" value="InterPro"/>
</dbReference>
<accession>A0A3M7L2G5</accession>
<keyword evidence="6" id="KW-0378">Hydrolase</keyword>
<dbReference type="PROSITE" id="PS50235">
    <property type="entry name" value="USP_3"/>
    <property type="match status" value="1"/>
</dbReference>
<dbReference type="InterPro" id="IPR038765">
    <property type="entry name" value="Papain-like_cys_pep_sf"/>
</dbReference>
<evidence type="ECO:0000313" key="10">
    <source>
        <dbReference type="Proteomes" id="UP000279271"/>
    </source>
</evidence>
<keyword evidence="5" id="KW-0833">Ubl conjugation pathway</keyword>
<dbReference type="PROSITE" id="PS00973">
    <property type="entry name" value="USP_2"/>
    <property type="match status" value="1"/>
</dbReference>
<proteinExistence type="inferred from homology"/>
<comment type="similarity">
    <text evidence="2">Belongs to the peptidase C19 family.</text>
</comment>
<protein>
    <recommendedName>
        <fullName evidence="3">ubiquitinyl hydrolase 1</fullName>
        <ecNumber evidence="3">3.4.19.12</ecNumber>
    </recommendedName>
</protein>
<dbReference type="Proteomes" id="UP000279271">
    <property type="component" value="Unassembled WGS sequence"/>
</dbReference>
<dbReference type="EMBL" id="QOKY01000147">
    <property type="protein sequence ID" value="RMZ56379.1"/>
    <property type="molecule type" value="Genomic_DNA"/>
</dbReference>
<reference evidence="10" key="1">
    <citation type="journal article" date="2018" name="Algal Res.">
        <title>Characterization of plant carbon substrate utilization by Auxenochlorella protothecoides.</title>
        <authorList>
            <person name="Vogler B.W."/>
            <person name="Starkenburg S.R."/>
            <person name="Sudasinghe N."/>
            <person name="Schambach J.Y."/>
            <person name="Rollin J.A."/>
            <person name="Pattathil S."/>
            <person name="Barry A.N."/>
        </authorList>
    </citation>
    <scope>NUCLEOTIDE SEQUENCE [LARGE SCALE GENOMIC DNA]</scope>
    <source>
        <strain evidence="10">UTEX 25</strain>
    </source>
</reference>
<dbReference type="Gene3D" id="3.90.70.10">
    <property type="entry name" value="Cysteine proteinases"/>
    <property type="match status" value="1"/>
</dbReference>
<dbReference type="EC" id="3.4.19.12" evidence="3"/>
<dbReference type="PANTHER" id="PTHR21646">
    <property type="entry name" value="UBIQUITIN CARBOXYL-TERMINAL HYDROLASE"/>
    <property type="match status" value="1"/>
</dbReference>
<evidence type="ECO:0000256" key="5">
    <source>
        <dbReference type="ARBA" id="ARBA00022786"/>
    </source>
</evidence>
<name>A0A3M7L2G5_AUXPR</name>
<dbReference type="InterPro" id="IPR018200">
    <property type="entry name" value="USP_CS"/>
</dbReference>
<dbReference type="InterPro" id="IPR028889">
    <property type="entry name" value="USP"/>
</dbReference>
<evidence type="ECO:0000256" key="3">
    <source>
        <dbReference type="ARBA" id="ARBA00012759"/>
    </source>
</evidence>